<feature type="coiled-coil region" evidence="1">
    <location>
        <begin position="296"/>
        <end position="326"/>
    </location>
</feature>
<reference evidence="4" key="1">
    <citation type="submission" date="2021-01" db="EMBL/GenBank/DDBJ databases">
        <authorList>
            <person name="Corre E."/>
            <person name="Pelletier E."/>
            <person name="Niang G."/>
            <person name="Scheremetjew M."/>
            <person name="Finn R."/>
            <person name="Kale V."/>
            <person name="Holt S."/>
            <person name="Cochrane G."/>
            <person name="Meng A."/>
            <person name="Brown T."/>
            <person name="Cohen L."/>
        </authorList>
    </citation>
    <scope>NUCLEOTIDE SEQUENCE</scope>
    <source>
        <strain evidence="4">CCMP325</strain>
    </source>
</reference>
<feature type="region of interest" description="Disordered" evidence="2">
    <location>
        <begin position="723"/>
        <end position="745"/>
    </location>
</feature>
<keyword evidence="1" id="KW-0175">Coiled coil</keyword>
<evidence type="ECO:0000259" key="3">
    <source>
        <dbReference type="Pfam" id="PF00791"/>
    </source>
</evidence>
<sequence length="745" mass="83891">MQQIGPLFSDGLIDPTKGGSVVACRLGRSYEITVPPGAVEANNVIAMKVFEFEGKDPEGFSMEGRIVSNRVEIHPFNIEFVKPVQVKIPHFCADEDAEQTMYAASFSVLQQSAQVAPEETANVDPENADLQWEFHKLPIAEVDIERGVATLNITSTGIYYICSSSLQNLDFAVCSYDIPAINKAGVTAFNAVAFDWFTGNVSLWPRTSFNRPIGVDGPVRVKRNSRILVDFEAKRTRSLRNKNVSTFEQTFHLEGCKTDVLTGQPAGRKEAQTTHLDTDIYENISYMVQVIPEDLATTLENAKKELDEVRQRIQRKDEQASVVRKRAESPSQKMYFLSIKEAEKDVQAAYEKCIASLDKSEENHDERQKDSNKQNLPYWRGNDLNFYFGVKLVPEAGFTPENIITQISLIYPSSSNEKVQFLEVPEIPEPSARPRKVRVGSEKSSIYNFSPVITRATFAELKVNINLGEWSKKCQIPLSTQNQMLSDIRRIAESHSFGKELSGARFISANGKVFERGEEDEVRAQSLRPSVGLWGMRGSLSEEMSERLARLPNIHLSFGRDRKSIAEAIAEDLRARGFPVVDNKEEKDSLGLLICFPSPLYMDCTTCMEQYYRHLQLGLPRLHLWTMAFDVRGWLKNVVKEQVDKSFEFEIETNQEGLVSQKDIDEIAVKALEEYKKSVPEYQDIMSSSIALPVTLQDEAGEVNHDSLIQTQKDKVMELVNKKSVPKGRKKSVSGGGKRKKSIIA</sequence>
<dbReference type="EMBL" id="HBEO01002873">
    <property type="protein sequence ID" value="CAD8468664.1"/>
    <property type="molecule type" value="Transcribed_RNA"/>
</dbReference>
<dbReference type="InterPro" id="IPR000906">
    <property type="entry name" value="ZU5_dom"/>
</dbReference>
<protein>
    <recommendedName>
        <fullName evidence="3">ZU5 domain-containing protein</fullName>
    </recommendedName>
</protein>
<name>A0A7S0DXW0_9CRYP</name>
<organism evidence="4">
    <name type="scientific">Hanusia phi</name>
    <dbReference type="NCBI Taxonomy" id="3032"/>
    <lineage>
        <taxon>Eukaryota</taxon>
        <taxon>Cryptophyceae</taxon>
        <taxon>Pyrenomonadales</taxon>
        <taxon>Geminigeraceae</taxon>
        <taxon>Hanusia</taxon>
    </lineage>
</organism>
<feature type="compositionally biased region" description="Basic residues" evidence="2">
    <location>
        <begin position="724"/>
        <end position="745"/>
    </location>
</feature>
<dbReference type="AlphaFoldDB" id="A0A7S0DXW0"/>
<proteinExistence type="predicted"/>
<accession>A0A7S0DXW0</accession>
<dbReference type="Gene3D" id="2.60.220.30">
    <property type="match status" value="1"/>
</dbReference>
<feature type="domain" description="ZU5" evidence="3">
    <location>
        <begin position="17"/>
        <end position="98"/>
    </location>
</feature>
<evidence type="ECO:0000313" key="4">
    <source>
        <dbReference type="EMBL" id="CAD8468664.1"/>
    </source>
</evidence>
<gene>
    <name evidence="4" type="ORF">HPHI1048_LOCUS2037</name>
</gene>
<evidence type="ECO:0000256" key="1">
    <source>
        <dbReference type="SAM" id="Coils"/>
    </source>
</evidence>
<dbReference type="Pfam" id="PF00791">
    <property type="entry name" value="ZU5"/>
    <property type="match status" value="1"/>
</dbReference>
<evidence type="ECO:0000256" key="2">
    <source>
        <dbReference type="SAM" id="MobiDB-lite"/>
    </source>
</evidence>